<feature type="transmembrane region" description="Helical" evidence="7">
    <location>
        <begin position="267"/>
        <end position="285"/>
    </location>
</feature>
<feature type="transmembrane region" description="Helical" evidence="7">
    <location>
        <begin position="297"/>
        <end position="318"/>
    </location>
</feature>
<keyword evidence="6 7" id="KW-0472">Membrane</keyword>
<feature type="transmembrane region" description="Helical" evidence="7">
    <location>
        <begin position="7"/>
        <end position="27"/>
    </location>
</feature>
<keyword evidence="10" id="KW-1185">Reference proteome</keyword>
<evidence type="ECO:0000313" key="9">
    <source>
        <dbReference type="EMBL" id="MBT0957982.1"/>
    </source>
</evidence>
<comment type="caution">
    <text evidence="9">The sequence shown here is derived from an EMBL/GenBank/DDBJ whole genome shotgun (WGS) entry which is preliminary data.</text>
</comment>
<dbReference type="EMBL" id="JADQAZ010000002">
    <property type="protein sequence ID" value="MBT0957982.1"/>
    <property type="molecule type" value="Genomic_DNA"/>
</dbReference>
<accession>A0AAP2CP29</accession>
<keyword evidence="5 7" id="KW-1133">Transmembrane helix</keyword>
<reference evidence="9 10" key="1">
    <citation type="journal article" date="2021" name="Arch. Microbiol.">
        <title>Harenicola maris gen. nov., sp. nov. isolated from the Sea of Japan shallow sediments.</title>
        <authorList>
            <person name="Romanenko L.A."/>
            <person name="Kurilenko V.V."/>
            <person name="Chernysheva N.Y."/>
            <person name="Tekutyeva L.A."/>
            <person name="Velansky P.V."/>
            <person name="Svetashev V.I."/>
            <person name="Isaeva M.P."/>
        </authorList>
    </citation>
    <scope>NUCLEOTIDE SEQUENCE [LARGE SCALE GENOMIC DNA]</scope>
    <source>
        <strain evidence="9 10">KMM 3653</strain>
    </source>
</reference>
<name>A0AAP2CP29_9RHOB</name>
<keyword evidence="9" id="KW-0012">Acyltransferase</keyword>
<feature type="transmembrane region" description="Helical" evidence="7">
    <location>
        <begin position="91"/>
        <end position="115"/>
    </location>
</feature>
<dbReference type="Proteomes" id="UP001315686">
    <property type="component" value="Unassembled WGS sequence"/>
</dbReference>
<dbReference type="RefSeq" id="WP_327794199.1">
    <property type="nucleotide sequence ID" value="NZ_JADQAZ010000002.1"/>
</dbReference>
<dbReference type="PANTHER" id="PTHR40074:SF2">
    <property type="entry name" value="O-ACETYLTRANSFERASE WECH"/>
    <property type="match status" value="1"/>
</dbReference>
<feature type="transmembrane region" description="Helical" evidence="7">
    <location>
        <begin position="235"/>
        <end position="255"/>
    </location>
</feature>
<dbReference type="GO" id="GO:0005886">
    <property type="term" value="C:plasma membrane"/>
    <property type="evidence" value="ECO:0007669"/>
    <property type="project" value="UniProtKB-SubCell"/>
</dbReference>
<evidence type="ECO:0000256" key="1">
    <source>
        <dbReference type="ARBA" id="ARBA00004651"/>
    </source>
</evidence>
<evidence type="ECO:0000256" key="7">
    <source>
        <dbReference type="SAM" id="Phobius"/>
    </source>
</evidence>
<dbReference type="Pfam" id="PF01757">
    <property type="entry name" value="Acyl_transf_3"/>
    <property type="match status" value="1"/>
</dbReference>
<sequence length="378" mass="42354">MPQDNRLIWLDALRLTAGVSMIGLHATADSTGQPWVDFSMAERTGPLLLRAVIYTARTELFLMISVFLLLMAQDRSPRSYGVTMAQQARRLLIPFLFWTVFYTFFSLIKAGVFGYQNTLLEALTKPETWADYLLLGGSKYHMHFIPTLFGLLLIFPLFKLATKMPTLGLTVLVCLVTKREIDSFLWNTFYAADWLPFALRAAKILTYAGYGMVAGTAYGLWSAAREGRLAQWVPLLGYLGGLLFAIKLIATYKTVQTGAWPYTYTPAYYADFLMPVLLFGTAMALGHKGWPVLLSRIAPYSFGIYLCHPIFLDMFEIALKDQTLTPISQVCIKIAGSALLTSILVWALARFRPLAWTIGMGPLPGFTKRPKRKVSHAV</sequence>
<dbReference type="GO" id="GO:0016413">
    <property type="term" value="F:O-acetyltransferase activity"/>
    <property type="evidence" value="ECO:0007669"/>
    <property type="project" value="TreeGrafter"/>
</dbReference>
<feature type="transmembrane region" description="Helical" evidence="7">
    <location>
        <begin position="140"/>
        <end position="158"/>
    </location>
</feature>
<organism evidence="9 10">
    <name type="scientific">Harenicola maris</name>
    <dbReference type="NCBI Taxonomy" id="2841044"/>
    <lineage>
        <taxon>Bacteria</taxon>
        <taxon>Pseudomonadati</taxon>
        <taxon>Pseudomonadota</taxon>
        <taxon>Alphaproteobacteria</taxon>
        <taxon>Rhodobacterales</taxon>
        <taxon>Paracoccaceae</taxon>
        <taxon>Harenicola</taxon>
    </lineage>
</organism>
<evidence type="ECO:0000256" key="6">
    <source>
        <dbReference type="ARBA" id="ARBA00023136"/>
    </source>
</evidence>
<keyword evidence="9" id="KW-0808">Transferase</keyword>
<evidence type="ECO:0000256" key="3">
    <source>
        <dbReference type="ARBA" id="ARBA00022475"/>
    </source>
</evidence>
<feature type="domain" description="Acyltransferase 3" evidence="8">
    <location>
        <begin position="8"/>
        <end position="345"/>
    </location>
</feature>
<protein>
    <submittedName>
        <fullName evidence="9">Acyltransferase</fullName>
    </submittedName>
</protein>
<feature type="transmembrane region" description="Helical" evidence="7">
    <location>
        <begin position="330"/>
        <end position="349"/>
    </location>
</feature>
<keyword evidence="3" id="KW-1003">Cell membrane</keyword>
<evidence type="ECO:0000256" key="4">
    <source>
        <dbReference type="ARBA" id="ARBA00022692"/>
    </source>
</evidence>
<proteinExistence type="inferred from homology"/>
<comment type="subcellular location">
    <subcellularLocation>
        <location evidence="1">Cell membrane</location>
        <topology evidence="1">Multi-pass membrane protein</topology>
    </subcellularLocation>
</comment>
<feature type="transmembrane region" description="Helical" evidence="7">
    <location>
        <begin position="47"/>
        <end position="70"/>
    </location>
</feature>
<evidence type="ECO:0000256" key="5">
    <source>
        <dbReference type="ARBA" id="ARBA00022989"/>
    </source>
</evidence>
<dbReference type="PANTHER" id="PTHR40074">
    <property type="entry name" value="O-ACETYLTRANSFERASE WECH"/>
    <property type="match status" value="1"/>
</dbReference>
<dbReference type="AlphaFoldDB" id="A0AAP2CP29"/>
<comment type="similarity">
    <text evidence="2">Belongs to the acyltransferase 3 family.</text>
</comment>
<feature type="transmembrane region" description="Helical" evidence="7">
    <location>
        <begin position="204"/>
        <end position="223"/>
    </location>
</feature>
<gene>
    <name evidence="9" type="ORF">IV417_11315</name>
</gene>
<keyword evidence="4 7" id="KW-0812">Transmembrane</keyword>
<dbReference type="GO" id="GO:0009246">
    <property type="term" value="P:enterobacterial common antigen biosynthetic process"/>
    <property type="evidence" value="ECO:0007669"/>
    <property type="project" value="TreeGrafter"/>
</dbReference>
<dbReference type="InterPro" id="IPR002656">
    <property type="entry name" value="Acyl_transf_3_dom"/>
</dbReference>
<evidence type="ECO:0000313" key="10">
    <source>
        <dbReference type="Proteomes" id="UP001315686"/>
    </source>
</evidence>
<evidence type="ECO:0000259" key="8">
    <source>
        <dbReference type="Pfam" id="PF01757"/>
    </source>
</evidence>
<evidence type="ECO:0000256" key="2">
    <source>
        <dbReference type="ARBA" id="ARBA00007400"/>
    </source>
</evidence>